<comment type="similarity">
    <text evidence="2 4">Belongs to the Nudix hydrolase family.</text>
</comment>
<name>A0ABW2TP42_9PSEU</name>
<comment type="caution">
    <text evidence="7">The sequence shown here is derived from an EMBL/GenBank/DDBJ whole genome shotgun (WGS) entry which is preliminary data.</text>
</comment>
<keyword evidence="8" id="KW-1185">Reference proteome</keyword>
<evidence type="ECO:0000256" key="4">
    <source>
        <dbReference type="RuleBase" id="RU003476"/>
    </source>
</evidence>
<dbReference type="PROSITE" id="PS51462">
    <property type="entry name" value="NUDIX"/>
    <property type="match status" value="1"/>
</dbReference>
<dbReference type="SUPFAM" id="SSF55811">
    <property type="entry name" value="Nudix"/>
    <property type="match status" value="1"/>
</dbReference>
<comment type="cofactor">
    <cofactor evidence="1">
        <name>Mg(2+)</name>
        <dbReference type="ChEBI" id="CHEBI:18420"/>
    </cofactor>
</comment>
<dbReference type="PRINTS" id="PR00502">
    <property type="entry name" value="NUDIXFAMILY"/>
</dbReference>
<dbReference type="InterPro" id="IPR020084">
    <property type="entry name" value="NUDIX_hydrolase_CS"/>
</dbReference>
<feature type="compositionally biased region" description="Basic residues" evidence="5">
    <location>
        <begin position="107"/>
        <end position="117"/>
    </location>
</feature>
<feature type="compositionally biased region" description="Low complexity" evidence="5">
    <location>
        <begin position="88"/>
        <end position="106"/>
    </location>
</feature>
<dbReference type="PROSITE" id="PS00893">
    <property type="entry name" value="NUDIX_BOX"/>
    <property type="match status" value="1"/>
</dbReference>
<dbReference type="Proteomes" id="UP001596512">
    <property type="component" value="Unassembled WGS sequence"/>
</dbReference>
<evidence type="ECO:0000256" key="2">
    <source>
        <dbReference type="ARBA" id="ARBA00005582"/>
    </source>
</evidence>
<evidence type="ECO:0000313" key="8">
    <source>
        <dbReference type="Proteomes" id="UP001596512"/>
    </source>
</evidence>
<feature type="region of interest" description="Disordered" evidence="5">
    <location>
        <begin position="86"/>
        <end position="150"/>
    </location>
</feature>
<organism evidence="7 8">
    <name type="scientific">Actinokineospora soli</name>
    <dbReference type="NCBI Taxonomy" id="1048753"/>
    <lineage>
        <taxon>Bacteria</taxon>
        <taxon>Bacillati</taxon>
        <taxon>Actinomycetota</taxon>
        <taxon>Actinomycetes</taxon>
        <taxon>Pseudonocardiales</taxon>
        <taxon>Pseudonocardiaceae</taxon>
        <taxon>Actinokineospora</taxon>
    </lineage>
</organism>
<dbReference type="InterPro" id="IPR020476">
    <property type="entry name" value="Nudix_hydrolase"/>
</dbReference>
<dbReference type="PANTHER" id="PTHR43046">
    <property type="entry name" value="GDP-MANNOSE MANNOSYL HYDROLASE"/>
    <property type="match status" value="1"/>
</dbReference>
<reference evidence="8" key="1">
    <citation type="journal article" date="2019" name="Int. J. Syst. Evol. Microbiol.">
        <title>The Global Catalogue of Microorganisms (GCM) 10K type strain sequencing project: providing services to taxonomists for standard genome sequencing and annotation.</title>
        <authorList>
            <consortium name="The Broad Institute Genomics Platform"/>
            <consortium name="The Broad Institute Genome Sequencing Center for Infectious Disease"/>
            <person name="Wu L."/>
            <person name="Ma J."/>
        </authorList>
    </citation>
    <scope>NUCLEOTIDE SEQUENCE [LARGE SCALE GENOMIC DNA]</scope>
    <source>
        <strain evidence="8">JCM 17695</strain>
    </source>
</reference>
<dbReference type="PANTHER" id="PTHR43046:SF14">
    <property type="entry name" value="MUTT_NUDIX FAMILY PROTEIN"/>
    <property type="match status" value="1"/>
</dbReference>
<evidence type="ECO:0000256" key="1">
    <source>
        <dbReference type="ARBA" id="ARBA00001946"/>
    </source>
</evidence>
<feature type="domain" description="Nudix hydrolase" evidence="6">
    <location>
        <begin position="12"/>
        <end position="150"/>
    </location>
</feature>
<sequence>MEVGTVEDPFEPGRLAVRVVCVDGRGRVLLLKWRGPAGEYWEPPGGGVDPGEAPEAAARREFHEETGIPGAAVVGPGVEVRRDFAWFGPPRRGSSGSSSPGSTMPWPRRRWSCRRGRSAGTSGRGGSTRRTWPRRTRTSSRRTWPTSCAR</sequence>
<dbReference type="InterPro" id="IPR000086">
    <property type="entry name" value="NUDIX_hydrolase_dom"/>
</dbReference>
<evidence type="ECO:0000259" key="6">
    <source>
        <dbReference type="PROSITE" id="PS51462"/>
    </source>
</evidence>
<evidence type="ECO:0000313" key="7">
    <source>
        <dbReference type="EMBL" id="MFC7615161.1"/>
    </source>
</evidence>
<dbReference type="EMBL" id="JBHTEY010000004">
    <property type="protein sequence ID" value="MFC7615161.1"/>
    <property type="molecule type" value="Genomic_DNA"/>
</dbReference>
<dbReference type="Gene3D" id="3.90.79.10">
    <property type="entry name" value="Nucleoside Triphosphate Pyrophosphohydrolase"/>
    <property type="match status" value="1"/>
</dbReference>
<gene>
    <name evidence="7" type="ORF">ACFQV2_18245</name>
</gene>
<dbReference type="Pfam" id="PF00293">
    <property type="entry name" value="NUDIX"/>
    <property type="match status" value="1"/>
</dbReference>
<protein>
    <submittedName>
        <fullName evidence="7">NUDIX domain-containing protein</fullName>
    </submittedName>
</protein>
<keyword evidence="3 4" id="KW-0378">Hydrolase</keyword>
<accession>A0ABW2TP42</accession>
<proteinExistence type="inferred from homology"/>
<evidence type="ECO:0000256" key="5">
    <source>
        <dbReference type="SAM" id="MobiDB-lite"/>
    </source>
</evidence>
<dbReference type="InterPro" id="IPR015797">
    <property type="entry name" value="NUDIX_hydrolase-like_dom_sf"/>
</dbReference>
<feature type="compositionally biased region" description="Low complexity" evidence="5">
    <location>
        <begin position="141"/>
        <end position="150"/>
    </location>
</feature>
<evidence type="ECO:0000256" key="3">
    <source>
        <dbReference type="ARBA" id="ARBA00022801"/>
    </source>
</evidence>
<feature type="compositionally biased region" description="Basic residues" evidence="5">
    <location>
        <begin position="131"/>
        <end position="140"/>
    </location>
</feature>